<comment type="similarity">
    <text evidence="1">Belongs to the short-chain dehydrogenases/reductases (SDR) family.</text>
</comment>
<gene>
    <name evidence="3" type="ORF">JFN90_15865</name>
</gene>
<evidence type="ECO:0000313" key="3">
    <source>
        <dbReference type="EMBL" id="MBJ6801607.1"/>
    </source>
</evidence>
<comment type="caution">
    <text evidence="3">The sequence shown here is derived from an EMBL/GenBank/DDBJ whole genome shotgun (WGS) entry which is preliminary data.</text>
</comment>
<dbReference type="PANTHER" id="PTHR24321:SF8">
    <property type="entry name" value="ESTRADIOL 17-BETA-DEHYDROGENASE 8-RELATED"/>
    <property type="match status" value="1"/>
</dbReference>
<evidence type="ECO:0000256" key="1">
    <source>
        <dbReference type="ARBA" id="ARBA00006484"/>
    </source>
</evidence>
<sequence>MAQEKQRLVALVTGAARGIGRGIAQRLLAEGHAVVLTDIDGAAVAETAAALGAPDAVLAFQADVADERSVQALVAQALARFGRLDLLVNNAALARAHAAPVHELDLSEWNRVIGTNLTGVFLCSKHAVPHLKRSRGSIVNISSTRALQSEPDTEAYSASKGGVVALTHALAMSLGPEVRVNCVSPGWIHNGDEAELRPVDHQQHPAGRVGRAHDIAEMVLFLASSRAGFITGQNFVVDGGMTRKMIYEE</sequence>
<reference evidence="3 4" key="1">
    <citation type="submission" date="2020-12" db="EMBL/GenBank/DDBJ databases">
        <title>Geomonas sp. Red259, isolated from paddy soil.</title>
        <authorList>
            <person name="Xu Z."/>
            <person name="Zhang Z."/>
            <person name="Masuda Y."/>
            <person name="Itoh H."/>
            <person name="Senoo K."/>
        </authorList>
    </citation>
    <scope>NUCLEOTIDE SEQUENCE [LARGE SCALE GENOMIC DNA]</scope>
    <source>
        <strain evidence="3 4">Red259</strain>
    </source>
</reference>
<dbReference type="PANTHER" id="PTHR24321">
    <property type="entry name" value="DEHYDROGENASES, SHORT CHAIN"/>
    <property type="match status" value="1"/>
</dbReference>
<accession>A0ABS0YVW6</accession>
<evidence type="ECO:0000256" key="2">
    <source>
        <dbReference type="ARBA" id="ARBA00023002"/>
    </source>
</evidence>
<keyword evidence="2" id="KW-0560">Oxidoreductase</keyword>
<dbReference type="Pfam" id="PF13561">
    <property type="entry name" value="adh_short_C2"/>
    <property type="match status" value="1"/>
</dbReference>
<dbReference type="InterPro" id="IPR020904">
    <property type="entry name" value="Sc_DH/Rdtase_CS"/>
</dbReference>
<dbReference type="PROSITE" id="PS00061">
    <property type="entry name" value="ADH_SHORT"/>
    <property type="match status" value="1"/>
</dbReference>
<organism evidence="3 4">
    <name type="scientific">Geomonas propionica</name>
    <dbReference type="NCBI Taxonomy" id="2798582"/>
    <lineage>
        <taxon>Bacteria</taxon>
        <taxon>Pseudomonadati</taxon>
        <taxon>Thermodesulfobacteriota</taxon>
        <taxon>Desulfuromonadia</taxon>
        <taxon>Geobacterales</taxon>
        <taxon>Geobacteraceae</taxon>
        <taxon>Geomonas</taxon>
    </lineage>
</organism>
<dbReference type="SUPFAM" id="SSF51735">
    <property type="entry name" value="NAD(P)-binding Rossmann-fold domains"/>
    <property type="match status" value="1"/>
</dbReference>
<protein>
    <submittedName>
        <fullName evidence="3">SDR family oxidoreductase</fullName>
    </submittedName>
</protein>
<keyword evidence="4" id="KW-1185">Reference proteome</keyword>
<evidence type="ECO:0000313" key="4">
    <source>
        <dbReference type="Proteomes" id="UP000641025"/>
    </source>
</evidence>
<dbReference type="EMBL" id="JAEMHK010000012">
    <property type="protein sequence ID" value="MBJ6801607.1"/>
    <property type="molecule type" value="Genomic_DNA"/>
</dbReference>
<name>A0ABS0YVW6_9BACT</name>
<proteinExistence type="inferred from homology"/>
<dbReference type="PRINTS" id="PR00080">
    <property type="entry name" value="SDRFAMILY"/>
</dbReference>
<dbReference type="InterPro" id="IPR002347">
    <property type="entry name" value="SDR_fam"/>
</dbReference>
<dbReference type="InterPro" id="IPR036291">
    <property type="entry name" value="NAD(P)-bd_dom_sf"/>
</dbReference>
<dbReference type="NCBIfam" id="NF005559">
    <property type="entry name" value="PRK07231.1"/>
    <property type="match status" value="1"/>
</dbReference>
<dbReference type="Gene3D" id="3.40.50.720">
    <property type="entry name" value="NAD(P)-binding Rossmann-like Domain"/>
    <property type="match status" value="1"/>
</dbReference>
<dbReference type="RefSeq" id="WP_199396102.1">
    <property type="nucleotide sequence ID" value="NZ_JAEMHK010000012.1"/>
</dbReference>
<dbReference type="PRINTS" id="PR00081">
    <property type="entry name" value="GDHRDH"/>
</dbReference>
<dbReference type="Proteomes" id="UP000641025">
    <property type="component" value="Unassembled WGS sequence"/>
</dbReference>